<dbReference type="AlphaFoldDB" id="A0A090QZY7"/>
<comment type="caution">
    <text evidence="2">The sequence shown here is derived from an EMBL/GenBank/DDBJ whole genome shotgun (WGS) entry which is preliminary data.</text>
</comment>
<dbReference type="EMBL" id="BBMN01000032">
    <property type="protein sequence ID" value="GAL08780.1"/>
    <property type="molecule type" value="Genomic_DNA"/>
</dbReference>
<feature type="domain" description="Capsule biosynthesis GfcC-like C-terminal" evidence="1">
    <location>
        <begin position="93"/>
        <end position="175"/>
    </location>
</feature>
<evidence type="ECO:0000259" key="1">
    <source>
        <dbReference type="Pfam" id="PF06251"/>
    </source>
</evidence>
<evidence type="ECO:0000313" key="2">
    <source>
        <dbReference type="EMBL" id="GAL08780.1"/>
    </source>
</evidence>
<dbReference type="InterPro" id="IPR010425">
    <property type="entry name" value="Caps_synth_GfcC-like_C"/>
</dbReference>
<gene>
    <name evidence="2" type="ORF">JCM19237_408</name>
</gene>
<dbReference type="Gene3D" id="3.10.560.10">
    <property type="entry name" value="Outer membrane lipoprotein wza domain like"/>
    <property type="match status" value="1"/>
</dbReference>
<dbReference type="STRING" id="754436.JCM19237_408"/>
<organism evidence="2 3">
    <name type="scientific">Photobacterium aphoticum</name>
    <dbReference type="NCBI Taxonomy" id="754436"/>
    <lineage>
        <taxon>Bacteria</taxon>
        <taxon>Pseudomonadati</taxon>
        <taxon>Pseudomonadota</taxon>
        <taxon>Gammaproteobacteria</taxon>
        <taxon>Vibrionales</taxon>
        <taxon>Vibrionaceae</taxon>
        <taxon>Photobacterium</taxon>
    </lineage>
</organism>
<proteinExistence type="predicted"/>
<reference evidence="2 3" key="1">
    <citation type="journal article" date="2014" name="Genome Announc.">
        <title>Draft Genome Sequences of Two Vibrionaceae Species, Vibrio ponticus C121 and Photobacterium aphoticum C119, Isolated as Coral Reef Microbiota.</title>
        <authorList>
            <person name="Al-saari N."/>
            <person name="Meirelles P.M."/>
            <person name="Mino S."/>
            <person name="Suda W."/>
            <person name="Oshima K."/>
            <person name="Hattori M."/>
            <person name="Ohkuma M."/>
            <person name="Thompson F.L."/>
            <person name="Gomez-Gil B."/>
            <person name="Sawabe T."/>
            <person name="Sawabe T."/>
        </authorList>
    </citation>
    <scope>NUCLEOTIDE SEQUENCE [LARGE SCALE GENOMIC DNA]</scope>
    <source>
        <strain evidence="2 3">JCM 19237</strain>
    </source>
</reference>
<sequence length="178" mass="19289">MVQQLAALLNTLDDTQERDAVKALSAWTASLPTAKRVLTDLDWDNTRLSPQHNPLITRSMVLVLPARPDHITVTGAVFDSTNMAGSGSSEVGITLPWQAGQTARDYLTQVTPFNEADNSVAMVIQPNGEVASHPIAYWNATHKDIAPGAIIVLPFTDLPDEADSLNQDLIHLLRNSAL</sequence>
<dbReference type="eggNOG" id="COG0671">
    <property type="taxonomic scope" value="Bacteria"/>
</dbReference>
<name>A0A090QZY7_9GAMM</name>
<evidence type="ECO:0000313" key="3">
    <source>
        <dbReference type="Proteomes" id="UP000029227"/>
    </source>
</evidence>
<dbReference type="Proteomes" id="UP000029227">
    <property type="component" value="Unassembled WGS sequence"/>
</dbReference>
<accession>A0A090QZY7</accession>
<protein>
    <submittedName>
        <fullName evidence="2">YjbG polysaccharide synthesis-related protein</fullName>
    </submittedName>
</protein>
<dbReference type="Pfam" id="PF06251">
    <property type="entry name" value="Caps_syn_GfcC_C"/>
    <property type="match status" value="1"/>
</dbReference>